<evidence type="ECO:0000313" key="3">
    <source>
        <dbReference type="Proteomes" id="UP000035083"/>
    </source>
</evidence>
<feature type="compositionally biased region" description="Basic and acidic residues" evidence="1">
    <location>
        <begin position="1"/>
        <end position="17"/>
    </location>
</feature>
<dbReference type="EMBL" id="BANU01000001">
    <property type="protein sequence ID" value="GAC59340.1"/>
    <property type="molecule type" value="Genomic_DNA"/>
</dbReference>
<feature type="compositionally biased region" description="Low complexity" evidence="1">
    <location>
        <begin position="21"/>
        <end position="30"/>
    </location>
</feature>
<evidence type="ECO:0000313" key="2">
    <source>
        <dbReference type="EMBL" id="GAC59340.1"/>
    </source>
</evidence>
<comment type="caution">
    <text evidence="2">The sequence shown here is derived from an EMBL/GenBank/DDBJ whole genome shotgun (WGS) entry which is preliminary data.</text>
</comment>
<name>L7LDX9_9ACTN</name>
<gene>
    <name evidence="2" type="ORF">GSI01S_01_03070</name>
</gene>
<dbReference type="AlphaFoldDB" id="L7LDX9"/>
<keyword evidence="3" id="KW-1185">Reference proteome</keyword>
<sequence>MAAAKPTDDKPVDDKANEQSTVAAAPAADTAPKDSTPDSGLVQWKDDDGNVHTGSRYGSAYREHLRNKKD</sequence>
<protein>
    <submittedName>
        <fullName evidence="2">Uncharacterized protein</fullName>
    </submittedName>
</protein>
<organism evidence="2 3">
    <name type="scientific">Gordonia sihwensis NBRC 108236</name>
    <dbReference type="NCBI Taxonomy" id="1223544"/>
    <lineage>
        <taxon>Bacteria</taxon>
        <taxon>Bacillati</taxon>
        <taxon>Actinomycetota</taxon>
        <taxon>Actinomycetes</taxon>
        <taxon>Mycobacteriales</taxon>
        <taxon>Gordoniaceae</taxon>
        <taxon>Gordonia</taxon>
    </lineage>
</organism>
<dbReference type="RefSeq" id="WP_006894527.1">
    <property type="nucleotide sequence ID" value="NZ_BANU01000001.1"/>
</dbReference>
<accession>L7LDX9</accession>
<feature type="region of interest" description="Disordered" evidence="1">
    <location>
        <begin position="1"/>
        <end position="70"/>
    </location>
</feature>
<dbReference type="Proteomes" id="UP000035083">
    <property type="component" value="Unassembled WGS sequence"/>
</dbReference>
<evidence type="ECO:0000256" key="1">
    <source>
        <dbReference type="SAM" id="MobiDB-lite"/>
    </source>
</evidence>
<reference evidence="2 3" key="1">
    <citation type="submission" date="2012-12" db="EMBL/GenBank/DDBJ databases">
        <title>Whole genome shotgun sequence of Gordonia sihwensis NBRC 108236.</title>
        <authorList>
            <person name="Yoshida I."/>
            <person name="Hosoyama A."/>
            <person name="Tsuchikane K."/>
            <person name="Ando Y."/>
            <person name="Baba S."/>
            <person name="Ohji S."/>
            <person name="Hamada M."/>
            <person name="Tamura T."/>
            <person name="Yamazoe A."/>
            <person name="Yamazaki S."/>
            <person name="Fujita N."/>
        </authorList>
    </citation>
    <scope>NUCLEOTIDE SEQUENCE [LARGE SCALE GENOMIC DNA]</scope>
    <source>
        <strain evidence="2 3">NBRC 108236</strain>
    </source>
</reference>
<proteinExistence type="predicted"/>